<dbReference type="Pfam" id="PF00615">
    <property type="entry name" value="RGS"/>
    <property type="match status" value="1"/>
</dbReference>
<organism evidence="2 3">
    <name type="scientific">Cirrhinus molitorella</name>
    <name type="common">mud carp</name>
    <dbReference type="NCBI Taxonomy" id="172907"/>
    <lineage>
        <taxon>Eukaryota</taxon>
        <taxon>Metazoa</taxon>
        <taxon>Chordata</taxon>
        <taxon>Craniata</taxon>
        <taxon>Vertebrata</taxon>
        <taxon>Euteleostomi</taxon>
        <taxon>Actinopterygii</taxon>
        <taxon>Neopterygii</taxon>
        <taxon>Teleostei</taxon>
        <taxon>Ostariophysi</taxon>
        <taxon>Cypriniformes</taxon>
        <taxon>Cyprinidae</taxon>
        <taxon>Labeoninae</taxon>
        <taxon>Labeonini</taxon>
        <taxon>Cirrhinus</taxon>
    </lineage>
</organism>
<feature type="domain" description="RGS" evidence="1">
    <location>
        <begin position="87"/>
        <end position="203"/>
    </location>
</feature>
<dbReference type="InterPro" id="IPR036305">
    <property type="entry name" value="RGS_sf"/>
</dbReference>
<dbReference type="PANTHER" id="PTHR10845:SF196">
    <property type="entry name" value="REGULATOR OF G-PROTEIN SIGNALING 17"/>
    <property type="match status" value="1"/>
</dbReference>
<reference evidence="2 3" key="1">
    <citation type="submission" date="2023-09" db="EMBL/GenBank/DDBJ databases">
        <authorList>
            <person name="Wang M."/>
        </authorList>
    </citation>
    <scope>NUCLEOTIDE SEQUENCE [LARGE SCALE GENOMIC DNA]</scope>
    <source>
        <strain evidence="2">GT-2023</strain>
        <tissue evidence="2">Liver</tissue>
    </source>
</reference>
<gene>
    <name evidence="2" type="ORF">QQF64_001958</name>
</gene>
<evidence type="ECO:0000313" key="2">
    <source>
        <dbReference type="EMBL" id="KAL1266283.1"/>
    </source>
</evidence>
<comment type="caution">
    <text evidence="2">The sequence shown here is derived from an EMBL/GenBank/DDBJ whole genome shotgun (WGS) entry which is preliminary data.</text>
</comment>
<sequence length="214" mass="25021">MSICLPQSVSGVEMWKRKQRRVGLTSQLPGQPMPNTCFLCRCGCCKCPWNEGRMERSERQTCTKIESIKETGEQHPALDEMVDWSQSLEVMLQSPVGRDLFQKFLKSEYSEENLMFWIACEELKKETKPSTIVKKARKIYEDYISVFSPKEVNLDSQIRNDIEQSLKEPSSMMYEEAQLQIVNLMRRDCFHRFLNSPIYRDCLNSKNQKALTLI</sequence>
<dbReference type="Gene3D" id="1.10.167.10">
    <property type="entry name" value="Regulator of G-protein Signalling 4, domain 2"/>
    <property type="match status" value="1"/>
</dbReference>
<name>A0ABR3MNT0_9TELE</name>
<proteinExistence type="predicted"/>
<dbReference type="SMART" id="SM00315">
    <property type="entry name" value="RGS"/>
    <property type="match status" value="1"/>
</dbReference>
<dbReference type="PROSITE" id="PS50132">
    <property type="entry name" value="RGS"/>
    <property type="match status" value="1"/>
</dbReference>
<protein>
    <recommendedName>
        <fullName evidence="1">RGS domain-containing protein</fullName>
    </recommendedName>
</protein>
<keyword evidence="3" id="KW-1185">Reference proteome</keyword>
<dbReference type="InterPro" id="IPR044926">
    <property type="entry name" value="RGS_subdomain_2"/>
</dbReference>
<evidence type="ECO:0000259" key="1">
    <source>
        <dbReference type="PROSITE" id="PS50132"/>
    </source>
</evidence>
<dbReference type="EMBL" id="JAYMGO010000010">
    <property type="protein sequence ID" value="KAL1266283.1"/>
    <property type="molecule type" value="Genomic_DNA"/>
</dbReference>
<accession>A0ABR3MNT0</accession>
<dbReference type="InterPro" id="IPR016137">
    <property type="entry name" value="RGS"/>
</dbReference>
<dbReference type="Proteomes" id="UP001558613">
    <property type="component" value="Unassembled WGS sequence"/>
</dbReference>
<dbReference type="PRINTS" id="PR01301">
    <property type="entry name" value="RGSPROTEIN"/>
</dbReference>
<dbReference type="PANTHER" id="PTHR10845">
    <property type="entry name" value="REGULATOR OF G PROTEIN SIGNALING"/>
    <property type="match status" value="1"/>
</dbReference>
<evidence type="ECO:0000313" key="3">
    <source>
        <dbReference type="Proteomes" id="UP001558613"/>
    </source>
</evidence>
<dbReference type="SUPFAM" id="SSF48097">
    <property type="entry name" value="Regulator of G-protein signaling, RGS"/>
    <property type="match status" value="1"/>
</dbReference>